<accession>A0AAD8FGN9</accession>
<dbReference type="Pfam" id="PF00089">
    <property type="entry name" value="Trypsin"/>
    <property type="match status" value="1"/>
</dbReference>
<comment type="caution">
    <text evidence="2">The sequence shown here is derived from an EMBL/GenBank/DDBJ whole genome shotgun (WGS) entry which is preliminary data.</text>
</comment>
<dbReference type="GO" id="GO:0006508">
    <property type="term" value="P:proteolysis"/>
    <property type="evidence" value="ECO:0007669"/>
    <property type="project" value="InterPro"/>
</dbReference>
<feature type="domain" description="Peptidase S1" evidence="1">
    <location>
        <begin position="106"/>
        <end position="306"/>
    </location>
</feature>
<dbReference type="InterPro" id="IPR043504">
    <property type="entry name" value="Peptidase_S1_PA_chymotrypsin"/>
</dbReference>
<dbReference type="InterPro" id="IPR009003">
    <property type="entry name" value="Peptidase_S1_PA"/>
</dbReference>
<reference evidence="2" key="2">
    <citation type="submission" date="2023-04" db="EMBL/GenBank/DDBJ databases">
        <authorList>
            <person name="Bu L."/>
            <person name="Lu L."/>
            <person name="Laidemitt M.R."/>
            <person name="Zhang S.M."/>
            <person name="Mutuku M."/>
            <person name="Mkoji G."/>
            <person name="Steinauer M."/>
            <person name="Loker E.S."/>
        </authorList>
    </citation>
    <scope>NUCLEOTIDE SEQUENCE</scope>
    <source>
        <strain evidence="2">KasaAsao</strain>
        <tissue evidence="2">Whole Snail</tissue>
    </source>
</reference>
<dbReference type="GO" id="GO:0004252">
    <property type="term" value="F:serine-type endopeptidase activity"/>
    <property type="evidence" value="ECO:0007669"/>
    <property type="project" value="InterPro"/>
</dbReference>
<dbReference type="SUPFAM" id="SSF50494">
    <property type="entry name" value="Trypsin-like serine proteases"/>
    <property type="match status" value="1"/>
</dbReference>
<sequence length="322" mass="37648">MFIFWSYTIENTIGPGVFPAMQTGIQVFLHLVIFHYTEHKCLIYNKEKHTLPDLMFKYRSFWVEYPHYRSQKPELSILFRLSIDDCRQRLTQENLFRSREEIFNAWKVDIYRNVDFNCSGAWIYQDYVLTLEKCISNLVGVRVGSFEANRAAVPKKLQGTPLLSHTPQTRDPRKINVALQNISYTHLRFRWLCLPLNETLKDCYLLSSGRTEVNTKFLKVEAVDQNFCTYWARLRGQSIDARSFCFRWNGVDRFIDFNSLTGSPVICSLEGPRWPQIVGLLESPFATKNSELLFLATRVATFAEWLIDILYSTNYVSILGIN</sequence>
<dbReference type="AlphaFoldDB" id="A0AAD8FGN9"/>
<keyword evidence="3" id="KW-1185">Reference proteome</keyword>
<evidence type="ECO:0000313" key="2">
    <source>
        <dbReference type="EMBL" id="KAK0064367.1"/>
    </source>
</evidence>
<dbReference type="Proteomes" id="UP001233172">
    <property type="component" value="Unassembled WGS sequence"/>
</dbReference>
<evidence type="ECO:0000313" key="3">
    <source>
        <dbReference type="Proteomes" id="UP001233172"/>
    </source>
</evidence>
<proteinExistence type="predicted"/>
<dbReference type="Gene3D" id="2.40.10.10">
    <property type="entry name" value="Trypsin-like serine proteases"/>
    <property type="match status" value="1"/>
</dbReference>
<reference evidence="2" key="1">
    <citation type="journal article" date="2023" name="PLoS Negl. Trop. Dis.">
        <title>A genome sequence for Biomphalaria pfeifferi, the major vector snail for the human-infecting parasite Schistosoma mansoni.</title>
        <authorList>
            <person name="Bu L."/>
            <person name="Lu L."/>
            <person name="Laidemitt M.R."/>
            <person name="Zhang S.M."/>
            <person name="Mutuku M."/>
            <person name="Mkoji G."/>
            <person name="Steinauer M."/>
            <person name="Loker E.S."/>
        </authorList>
    </citation>
    <scope>NUCLEOTIDE SEQUENCE</scope>
    <source>
        <strain evidence="2">KasaAsao</strain>
    </source>
</reference>
<organism evidence="2 3">
    <name type="scientific">Biomphalaria pfeifferi</name>
    <name type="common">Bloodfluke planorb</name>
    <name type="synonym">Freshwater snail</name>
    <dbReference type="NCBI Taxonomy" id="112525"/>
    <lineage>
        <taxon>Eukaryota</taxon>
        <taxon>Metazoa</taxon>
        <taxon>Spiralia</taxon>
        <taxon>Lophotrochozoa</taxon>
        <taxon>Mollusca</taxon>
        <taxon>Gastropoda</taxon>
        <taxon>Heterobranchia</taxon>
        <taxon>Euthyneura</taxon>
        <taxon>Panpulmonata</taxon>
        <taxon>Hygrophila</taxon>
        <taxon>Lymnaeoidea</taxon>
        <taxon>Planorbidae</taxon>
        <taxon>Biomphalaria</taxon>
    </lineage>
</organism>
<name>A0AAD8FGN9_BIOPF</name>
<protein>
    <recommendedName>
        <fullName evidence="1">Peptidase S1 domain-containing protein</fullName>
    </recommendedName>
</protein>
<evidence type="ECO:0000259" key="1">
    <source>
        <dbReference type="Pfam" id="PF00089"/>
    </source>
</evidence>
<dbReference type="EMBL" id="JASAOG010000017">
    <property type="protein sequence ID" value="KAK0064367.1"/>
    <property type="molecule type" value="Genomic_DNA"/>
</dbReference>
<gene>
    <name evidence="2" type="ORF">Bpfe_006026</name>
</gene>
<dbReference type="InterPro" id="IPR001254">
    <property type="entry name" value="Trypsin_dom"/>
</dbReference>